<accession>A0A2K1K9T6</accession>
<dbReference type="AlphaFoldDB" id="A0A2K1K9T6"/>
<dbReference type="EMBL" id="ABEU02000007">
    <property type="protein sequence ID" value="PNR50540.1"/>
    <property type="molecule type" value="Genomic_DNA"/>
</dbReference>
<sequence>MTCTCNESIKRYLDSHSLEILDVETSNIIY</sequence>
<evidence type="ECO:0000313" key="2">
    <source>
        <dbReference type="EnsemblPlants" id="Pp3c7_900V3.1"/>
    </source>
</evidence>
<proteinExistence type="predicted"/>
<reference evidence="2" key="3">
    <citation type="submission" date="2020-12" db="UniProtKB">
        <authorList>
            <consortium name="EnsemblPlants"/>
        </authorList>
    </citation>
    <scope>IDENTIFICATION</scope>
</reference>
<evidence type="ECO:0000313" key="1">
    <source>
        <dbReference type="EMBL" id="PNR50540.1"/>
    </source>
</evidence>
<dbReference type="Proteomes" id="UP000006727">
    <property type="component" value="Chromosome 7"/>
</dbReference>
<dbReference type="Gramene" id="Pp3c7_900V3.1">
    <property type="protein sequence ID" value="Pp3c7_900V3.1"/>
    <property type="gene ID" value="Pp3c7_900"/>
</dbReference>
<dbReference type="PaxDb" id="3218-PP1S130_165V6.1"/>
<keyword evidence="3" id="KW-1185">Reference proteome</keyword>
<dbReference type="EnsemblPlants" id="Pp3c7_900V3.1">
    <property type="protein sequence ID" value="Pp3c7_900V3.1"/>
    <property type="gene ID" value="Pp3c7_900"/>
</dbReference>
<name>A0A2K1K9T6_PHYPA</name>
<evidence type="ECO:0000313" key="3">
    <source>
        <dbReference type="Proteomes" id="UP000006727"/>
    </source>
</evidence>
<reference evidence="1 3" key="1">
    <citation type="journal article" date="2008" name="Science">
        <title>The Physcomitrella genome reveals evolutionary insights into the conquest of land by plants.</title>
        <authorList>
            <person name="Rensing S."/>
            <person name="Lang D."/>
            <person name="Zimmer A."/>
            <person name="Terry A."/>
            <person name="Salamov A."/>
            <person name="Shapiro H."/>
            <person name="Nishiyama T."/>
            <person name="Perroud P.-F."/>
            <person name="Lindquist E."/>
            <person name="Kamisugi Y."/>
            <person name="Tanahashi T."/>
            <person name="Sakakibara K."/>
            <person name="Fujita T."/>
            <person name="Oishi K."/>
            <person name="Shin-I T."/>
            <person name="Kuroki Y."/>
            <person name="Toyoda A."/>
            <person name="Suzuki Y."/>
            <person name="Hashimoto A."/>
            <person name="Yamaguchi K."/>
            <person name="Sugano A."/>
            <person name="Kohara Y."/>
            <person name="Fujiyama A."/>
            <person name="Anterola A."/>
            <person name="Aoki S."/>
            <person name="Ashton N."/>
            <person name="Barbazuk W.B."/>
            <person name="Barker E."/>
            <person name="Bennetzen J."/>
            <person name="Bezanilla M."/>
            <person name="Blankenship R."/>
            <person name="Cho S.H."/>
            <person name="Dutcher S."/>
            <person name="Estelle M."/>
            <person name="Fawcett J.A."/>
            <person name="Gundlach H."/>
            <person name="Hanada K."/>
            <person name="Heyl A."/>
            <person name="Hicks K.A."/>
            <person name="Hugh J."/>
            <person name="Lohr M."/>
            <person name="Mayer K."/>
            <person name="Melkozernov A."/>
            <person name="Murata T."/>
            <person name="Nelson D."/>
            <person name="Pils B."/>
            <person name="Prigge M."/>
            <person name="Reiss B."/>
            <person name="Renner T."/>
            <person name="Rombauts S."/>
            <person name="Rushton P."/>
            <person name="Sanderfoot A."/>
            <person name="Schween G."/>
            <person name="Shiu S.-H."/>
            <person name="Stueber K."/>
            <person name="Theodoulou F.L."/>
            <person name="Tu H."/>
            <person name="Van de Peer Y."/>
            <person name="Verrier P.J."/>
            <person name="Waters E."/>
            <person name="Wood A."/>
            <person name="Yang L."/>
            <person name="Cove D."/>
            <person name="Cuming A."/>
            <person name="Hasebe M."/>
            <person name="Lucas S."/>
            <person name="Mishler D.B."/>
            <person name="Reski R."/>
            <person name="Grigoriev I."/>
            <person name="Quatrano R.S."/>
            <person name="Boore J.L."/>
        </authorList>
    </citation>
    <scope>NUCLEOTIDE SEQUENCE [LARGE SCALE GENOMIC DNA]</scope>
    <source>
        <strain evidence="2 3">cv. Gransden 2004</strain>
    </source>
</reference>
<organism evidence="1">
    <name type="scientific">Physcomitrium patens</name>
    <name type="common">Spreading-leaved earth moss</name>
    <name type="synonym">Physcomitrella patens</name>
    <dbReference type="NCBI Taxonomy" id="3218"/>
    <lineage>
        <taxon>Eukaryota</taxon>
        <taxon>Viridiplantae</taxon>
        <taxon>Streptophyta</taxon>
        <taxon>Embryophyta</taxon>
        <taxon>Bryophyta</taxon>
        <taxon>Bryophytina</taxon>
        <taxon>Bryopsida</taxon>
        <taxon>Funariidae</taxon>
        <taxon>Funariales</taxon>
        <taxon>Funariaceae</taxon>
        <taxon>Physcomitrium</taxon>
    </lineage>
</organism>
<gene>
    <name evidence="1" type="ORF">PHYPA_009726</name>
</gene>
<reference evidence="1 3" key="2">
    <citation type="journal article" date="2018" name="Plant J.">
        <title>The Physcomitrella patens chromosome-scale assembly reveals moss genome structure and evolution.</title>
        <authorList>
            <person name="Lang D."/>
            <person name="Ullrich K.K."/>
            <person name="Murat F."/>
            <person name="Fuchs J."/>
            <person name="Jenkins J."/>
            <person name="Haas F.B."/>
            <person name="Piednoel M."/>
            <person name="Gundlach H."/>
            <person name="Van Bel M."/>
            <person name="Meyberg R."/>
            <person name="Vives C."/>
            <person name="Morata J."/>
            <person name="Symeonidi A."/>
            <person name="Hiss M."/>
            <person name="Muchero W."/>
            <person name="Kamisugi Y."/>
            <person name="Saleh O."/>
            <person name="Blanc G."/>
            <person name="Decker E.L."/>
            <person name="van Gessel N."/>
            <person name="Grimwood J."/>
            <person name="Hayes R.D."/>
            <person name="Graham S.W."/>
            <person name="Gunter L.E."/>
            <person name="McDaniel S.F."/>
            <person name="Hoernstein S.N.W."/>
            <person name="Larsson A."/>
            <person name="Li F.W."/>
            <person name="Perroud P.F."/>
            <person name="Phillips J."/>
            <person name="Ranjan P."/>
            <person name="Rokshar D.S."/>
            <person name="Rothfels C.J."/>
            <person name="Schneider L."/>
            <person name="Shu S."/>
            <person name="Stevenson D.W."/>
            <person name="Thummler F."/>
            <person name="Tillich M."/>
            <person name="Villarreal Aguilar J.C."/>
            <person name="Widiez T."/>
            <person name="Wong G.K."/>
            <person name="Wymore A."/>
            <person name="Zhang Y."/>
            <person name="Zimmer A.D."/>
            <person name="Quatrano R.S."/>
            <person name="Mayer K.F.X."/>
            <person name="Goodstein D."/>
            <person name="Casacuberta J.M."/>
            <person name="Vandepoele K."/>
            <person name="Reski R."/>
            <person name="Cuming A.C."/>
            <person name="Tuskan G.A."/>
            <person name="Maumus F."/>
            <person name="Salse J."/>
            <person name="Schmutz J."/>
            <person name="Rensing S.A."/>
        </authorList>
    </citation>
    <scope>NUCLEOTIDE SEQUENCE [LARGE SCALE GENOMIC DNA]</scope>
    <source>
        <strain evidence="2 3">cv. Gransden 2004</strain>
    </source>
</reference>
<protein>
    <submittedName>
        <fullName evidence="1 2">Uncharacterized protein</fullName>
    </submittedName>
</protein>